<proteinExistence type="predicted"/>
<evidence type="ECO:0000313" key="4">
    <source>
        <dbReference type="EMBL" id="EYU38691.1"/>
    </source>
</evidence>
<organism evidence="4 5">
    <name type="scientific">Erythranthe guttata</name>
    <name type="common">Yellow monkey flower</name>
    <name type="synonym">Mimulus guttatus</name>
    <dbReference type="NCBI Taxonomy" id="4155"/>
    <lineage>
        <taxon>Eukaryota</taxon>
        <taxon>Viridiplantae</taxon>
        <taxon>Streptophyta</taxon>
        <taxon>Embryophyta</taxon>
        <taxon>Tracheophyta</taxon>
        <taxon>Spermatophyta</taxon>
        <taxon>Magnoliopsida</taxon>
        <taxon>eudicotyledons</taxon>
        <taxon>Gunneridae</taxon>
        <taxon>Pentapetalae</taxon>
        <taxon>asterids</taxon>
        <taxon>lamiids</taxon>
        <taxon>Lamiales</taxon>
        <taxon>Phrymaceae</taxon>
        <taxon>Erythranthe</taxon>
    </lineage>
</organism>
<dbReference type="PANTHER" id="PTHR31234:SF2">
    <property type="entry name" value="OS05G0199100 PROTEIN"/>
    <property type="match status" value="1"/>
</dbReference>
<evidence type="ECO:0000256" key="2">
    <source>
        <dbReference type="ARBA" id="ARBA00023136"/>
    </source>
</evidence>
<dbReference type="PANTHER" id="PTHR31234">
    <property type="entry name" value="LATE EMBRYOGENESIS ABUNDANT (LEA) HYDROXYPROLINE-RICH GLYCOPROTEIN FAMILY"/>
    <property type="match status" value="1"/>
</dbReference>
<dbReference type="InterPro" id="IPR044839">
    <property type="entry name" value="NDR1-like"/>
</dbReference>
<gene>
    <name evidence="4" type="ORF">MIMGU_mgv1a020389mg</name>
</gene>
<keyword evidence="5" id="KW-1185">Reference proteome</keyword>
<evidence type="ECO:0008006" key="6">
    <source>
        <dbReference type="Google" id="ProtNLM"/>
    </source>
</evidence>
<dbReference type="GO" id="GO:0016020">
    <property type="term" value="C:membrane"/>
    <property type="evidence" value="ECO:0007669"/>
    <property type="project" value="UniProtKB-SubCell"/>
</dbReference>
<feature type="non-terminal residue" evidence="4">
    <location>
        <position position="287"/>
    </location>
</feature>
<comment type="subcellular location">
    <subcellularLocation>
        <location evidence="1">Membrane</location>
    </subcellularLocation>
</comment>
<sequence>MASPDDSQTRPKTVDHQYMYNDNSNFQAQQQHHMYPQTPPVMYPIIPCPHPQAAYPYTPSPPQSSSFHHVSINYPYNNSNAGYYYNNNNNNSSNNYNQQPYIQGEIIRNETFSSSFGRMMLILMVVLVAAMCMMSLATWLLYGTYVPEFEVASLKVSNFSATNTTLRGTWIADVIVYNPNEELAVNFERVRSLVFYKGVIVEADEERVVSVGPGSSSINNNNNNNNLHGLVLSALAQDWSNGAVVFSLRIALDAKLASPNQVYRQDNLRVSCDDLEVKFMAADMDEG</sequence>
<name>A0A022REP8_ERYGU</name>
<keyword evidence="2 3" id="KW-0472">Membrane</keyword>
<keyword evidence="3" id="KW-1133">Transmembrane helix</keyword>
<evidence type="ECO:0000313" key="5">
    <source>
        <dbReference type="Proteomes" id="UP000030748"/>
    </source>
</evidence>
<reference evidence="4 5" key="1">
    <citation type="journal article" date="2013" name="Proc. Natl. Acad. Sci. U.S.A.">
        <title>Fine-scale variation in meiotic recombination in Mimulus inferred from population shotgun sequencing.</title>
        <authorList>
            <person name="Hellsten U."/>
            <person name="Wright K.M."/>
            <person name="Jenkins J."/>
            <person name="Shu S."/>
            <person name="Yuan Y."/>
            <person name="Wessler S.R."/>
            <person name="Schmutz J."/>
            <person name="Willis J.H."/>
            <person name="Rokhsar D.S."/>
        </authorList>
    </citation>
    <scope>NUCLEOTIDE SEQUENCE [LARGE SCALE GENOMIC DNA]</scope>
    <source>
        <strain evidence="5">cv. DUN x IM62</strain>
    </source>
</reference>
<dbReference type="Proteomes" id="UP000030748">
    <property type="component" value="Unassembled WGS sequence"/>
</dbReference>
<dbReference type="EMBL" id="KI630480">
    <property type="protein sequence ID" value="EYU38691.1"/>
    <property type="molecule type" value="Genomic_DNA"/>
</dbReference>
<accession>A0A022REP8</accession>
<protein>
    <recommendedName>
        <fullName evidence="6">Late embryogenesis abundant protein LEA-2 subgroup domain-containing protein</fullName>
    </recommendedName>
</protein>
<evidence type="ECO:0000256" key="3">
    <source>
        <dbReference type="SAM" id="Phobius"/>
    </source>
</evidence>
<keyword evidence="3" id="KW-0812">Transmembrane</keyword>
<evidence type="ECO:0000256" key="1">
    <source>
        <dbReference type="ARBA" id="ARBA00004370"/>
    </source>
</evidence>
<dbReference type="GO" id="GO:0098542">
    <property type="term" value="P:defense response to other organism"/>
    <property type="evidence" value="ECO:0007669"/>
    <property type="project" value="InterPro"/>
</dbReference>
<feature type="transmembrane region" description="Helical" evidence="3">
    <location>
        <begin position="121"/>
        <end position="142"/>
    </location>
</feature>
<dbReference type="AlphaFoldDB" id="A0A022REP8"/>